<proteinExistence type="predicted"/>
<feature type="compositionally biased region" description="Basic residues" evidence="1">
    <location>
        <begin position="94"/>
        <end position="105"/>
    </location>
</feature>
<dbReference type="Proteomes" id="UP000717328">
    <property type="component" value="Unassembled WGS sequence"/>
</dbReference>
<reference evidence="2" key="2">
    <citation type="submission" date="2021-10" db="EMBL/GenBank/DDBJ databases">
        <title>Phylogenomics reveals ancestral predisposition of the termite-cultivated fungus Termitomyces towards a domesticated lifestyle.</title>
        <authorList>
            <person name="Auxier B."/>
            <person name="Grum-Grzhimaylo A."/>
            <person name="Cardenas M.E."/>
            <person name="Lodge J.D."/>
            <person name="Laessoe T."/>
            <person name="Pedersen O."/>
            <person name="Smith M.E."/>
            <person name="Kuyper T.W."/>
            <person name="Franco-Molano E.A."/>
            <person name="Baroni T.J."/>
            <person name="Aanen D.K."/>
        </authorList>
    </citation>
    <scope>NUCLEOTIDE SEQUENCE</scope>
    <source>
        <strain evidence="2">D49</strain>
    </source>
</reference>
<comment type="caution">
    <text evidence="2">The sequence shown here is derived from an EMBL/GenBank/DDBJ whole genome shotgun (WGS) entry which is preliminary data.</text>
</comment>
<accession>A0A9P7FKW3</accession>
<feature type="non-terminal residue" evidence="2">
    <location>
        <position position="229"/>
    </location>
</feature>
<feature type="compositionally biased region" description="Polar residues" evidence="1">
    <location>
        <begin position="220"/>
        <end position="229"/>
    </location>
</feature>
<organism evidence="2 3">
    <name type="scientific">Sphagnurus paluster</name>
    <dbReference type="NCBI Taxonomy" id="117069"/>
    <lineage>
        <taxon>Eukaryota</taxon>
        <taxon>Fungi</taxon>
        <taxon>Dikarya</taxon>
        <taxon>Basidiomycota</taxon>
        <taxon>Agaricomycotina</taxon>
        <taxon>Agaricomycetes</taxon>
        <taxon>Agaricomycetidae</taxon>
        <taxon>Agaricales</taxon>
        <taxon>Tricholomatineae</taxon>
        <taxon>Lyophyllaceae</taxon>
        <taxon>Sphagnurus</taxon>
    </lineage>
</organism>
<feature type="region of interest" description="Disordered" evidence="1">
    <location>
        <begin position="145"/>
        <end position="229"/>
    </location>
</feature>
<name>A0A9P7FKW3_9AGAR</name>
<protein>
    <submittedName>
        <fullName evidence="2">Uncharacterized protein</fullName>
    </submittedName>
</protein>
<dbReference type="AlphaFoldDB" id="A0A9P7FKW3"/>
<feature type="region of interest" description="Disordered" evidence="1">
    <location>
        <begin position="1"/>
        <end position="120"/>
    </location>
</feature>
<feature type="compositionally biased region" description="Low complexity" evidence="1">
    <location>
        <begin position="84"/>
        <end position="93"/>
    </location>
</feature>
<feature type="compositionally biased region" description="Basic residues" evidence="1">
    <location>
        <begin position="32"/>
        <end position="76"/>
    </location>
</feature>
<feature type="compositionally biased region" description="Polar residues" evidence="1">
    <location>
        <begin position="145"/>
        <end position="158"/>
    </location>
</feature>
<dbReference type="EMBL" id="JABCKI010008095">
    <property type="protein sequence ID" value="KAG5633347.1"/>
    <property type="molecule type" value="Genomic_DNA"/>
</dbReference>
<evidence type="ECO:0000256" key="1">
    <source>
        <dbReference type="SAM" id="MobiDB-lite"/>
    </source>
</evidence>
<sequence length="229" mass="25106">ATSAQRGGSRVWCTPAPPPVSSASSPRPNARWCRRSRRVSRRVRARVRRRRRMRSRRCRGRKREGSRRRPRTRRSSPRPAGVESSASQSASRPSRSRTRRLRPRLPRSWPGVRRRSSSHSTCEVSLLPMVVPTRPSASGQLVLCTPSSSGVSGPNSRIGTKRRCAATRERARSTSTPSAGFGFISGRGPCGPRAGSSSTPGSTTSITISEPGWPRATREVTATSPRTTR</sequence>
<gene>
    <name evidence="2" type="ORF">H0H81_008534</name>
</gene>
<reference evidence="2" key="1">
    <citation type="submission" date="2021-02" db="EMBL/GenBank/DDBJ databases">
        <authorList>
            <person name="Nieuwenhuis M."/>
            <person name="Van De Peppel L.J.J."/>
        </authorList>
    </citation>
    <scope>NUCLEOTIDE SEQUENCE</scope>
    <source>
        <strain evidence="2">D49</strain>
    </source>
</reference>
<evidence type="ECO:0000313" key="3">
    <source>
        <dbReference type="Proteomes" id="UP000717328"/>
    </source>
</evidence>
<evidence type="ECO:0000313" key="2">
    <source>
        <dbReference type="EMBL" id="KAG5633347.1"/>
    </source>
</evidence>
<feature type="compositionally biased region" description="Low complexity" evidence="1">
    <location>
        <begin position="195"/>
        <end position="209"/>
    </location>
</feature>
<keyword evidence="3" id="KW-1185">Reference proteome</keyword>
<feature type="non-terminal residue" evidence="2">
    <location>
        <position position="1"/>
    </location>
</feature>